<keyword evidence="2" id="KW-0812">Transmembrane</keyword>
<evidence type="ECO:0000256" key="4">
    <source>
        <dbReference type="ARBA" id="ARBA00023136"/>
    </source>
</evidence>
<comment type="subcellular location">
    <subcellularLocation>
        <location evidence="1">Endomembrane system</location>
        <topology evidence="1">Multi-pass membrane protein</topology>
    </subcellularLocation>
</comment>
<keyword evidence="3" id="KW-1133">Transmembrane helix</keyword>
<feature type="domain" description="DUF202" evidence="5">
    <location>
        <begin position="8"/>
        <end position="59"/>
    </location>
</feature>
<keyword evidence="7" id="KW-1185">Reference proteome</keyword>
<evidence type="ECO:0000256" key="2">
    <source>
        <dbReference type="ARBA" id="ARBA00022692"/>
    </source>
</evidence>
<dbReference type="Pfam" id="PF02656">
    <property type="entry name" value="DUF202"/>
    <property type="match status" value="1"/>
</dbReference>
<evidence type="ECO:0000313" key="7">
    <source>
        <dbReference type="Proteomes" id="UP000011731"/>
    </source>
</evidence>
<organism evidence="6 7">
    <name type="scientific">Rhodococcus ruber BKS 20-38</name>
    <dbReference type="NCBI Taxonomy" id="1278076"/>
    <lineage>
        <taxon>Bacteria</taxon>
        <taxon>Bacillati</taxon>
        <taxon>Actinomycetota</taxon>
        <taxon>Actinomycetes</taxon>
        <taxon>Mycobacteriales</taxon>
        <taxon>Nocardiaceae</taxon>
        <taxon>Rhodococcus</taxon>
    </lineage>
</organism>
<reference evidence="6 7" key="1">
    <citation type="journal article" date="2013" name="Genome Announc.">
        <title>Draft Genome Sequence of Rhodococcus ruber Strain BKS 20-38.</title>
        <authorList>
            <person name="Bala M."/>
            <person name="Kumar S."/>
            <person name="Raghava G.P."/>
            <person name="Mayilraj S."/>
        </authorList>
    </citation>
    <scope>NUCLEOTIDE SEQUENCE [LARGE SCALE GENOMIC DNA]</scope>
    <source>
        <strain evidence="6 7">BKS 20-38</strain>
    </source>
</reference>
<dbReference type="InterPro" id="IPR003807">
    <property type="entry name" value="DUF202"/>
</dbReference>
<accession>M2XJR0</accession>
<dbReference type="RefSeq" id="WP_003937874.1">
    <property type="nucleotide sequence ID" value="NZ_AOEX01000060.1"/>
</dbReference>
<dbReference type="GO" id="GO:0012505">
    <property type="term" value="C:endomembrane system"/>
    <property type="evidence" value="ECO:0007669"/>
    <property type="project" value="UniProtKB-SubCell"/>
</dbReference>
<dbReference type="AlphaFoldDB" id="M2XJR0"/>
<dbReference type="EMBL" id="AOEX01000060">
    <property type="protein sequence ID" value="EME61281.1"/>
    <property type="molecule type" value="Genomic_DNA"/>
</dbReference>
<keyword evidence="4" id="KW-0472">Membrane</keyword>
<proteinExistence type="predicted"/>
<evidence type="ECO:0000259" key="5">
    <source>
        <dbReference type="Pfam" id="PF02656"/>
    </source>
</evidence>
<evidence type="ECO:0000256" key="3">
    <source>
        <dbReference type="ARBA" id="ARBA00022989"/>
    </source>
</evidence>
<gene>
    <name evidence="6" type="ORF">G352_19021</name>
</gene>
<dbReference type="Proteomes" id="UP000011731">
    <property type="component" value="Unassembled WGS sequence"/>
</dbReference>
<evidence type="ECO:0000256" key="1">
    <source>
        <dbReference type="ARBA" id="ARBA00004127"/>
    </source>
</evidence>
<evidence type="ECO:0000313" key="6">
    <source>
        <dbReference type="EMBL" id="EME61281.1"/>
    </source>
</evidence>
<protein>
    <recommendedName>
        <fullName evidence="5">DUF202 domain-containing protein</fullName>
    </recommendedName>
</protein>
<name>M2XJR0_9NOCA</name>
<sequence>MSTSHPRDPGLQPERTALAWRRTAFSALVVTALLAHRAAKHGGAETVPPVLAAACVVLVSAWVSRQRERTLALDCPKPSRLSLAITAASVATSASVAAVTELCR</sequence>
<comment type="caution">
    <text evidence="6">The sequence shown here is derived from an EMBL/GenBank/DDBJ whole genome shotgun (WGS) entry which is preliminary data.</text>
</comment>